<feature type="binding site" evidence="3">
    <location>
        <position position="55"/>
    </location>
    <ligand>
        <name>a divalent metal cation</name>
        <dbReference type="ChEBI" id="CHEBI:60240"/>
    </ligand>
</feature>
<evidence type="ECO:0000256" key="3">
    <source>
        <dbReference type="PIRSR" id="PIRSR607837-1"/>
    </source>
</evidence>
<organism evidence="4 5">
    <name type="scientific">Paenibacillus albiflavus</name>
    <dbReference type="NCBI Taxonomy" id="2545760"/>
    <lineage>
        <taxon>Bacteria</taxon>
        <taxon>Bacillati</taxon>
        <taxon>Bacillota</taxon>
        <taxon>Bacilli</taxon>
        <taxon>Bacillales</taxon>
        <taxon>Paenibacillaceae</taxon>
        <taxon>Paenibacillus</taxon>
    </lineage>
</organism>
<dbReference type="SUPFAM" id="SSF109854">
    <property type="entry name" value="DinB/YfiT-like putative metalloenzymes"/>
    <property type="match status" value="1"/>
</dbReference>
<dbReference type="AlphaFoldDB" id="A0A4R4EHS7"/>
<dbReference type="GO" id="GO:0046872">
    <property type="term" value="F:metal ion binding"/>
    <property type="evidence" value="ECO:0007669"/>
    <property type="project" value="UniProtKB-KW"/>
</dbReference>
<keyword evidence="2 3" id="KW-0479">Metal-binding</keyword>
<dbReference type="OrthoDB" id="9811413at2"/>
<reference evidence="4 5" key="1">
    <citation type="submission" date="2019-03" db="EMBL/GenBank/DDBJ databases">
        <authorList>
            <person name="Kim M.K.M."/>
        </authorList>
    </citation>
    <scope>NUCLEOTIDE SEQUENCE [LARGE SCALE GENOMIC DNA]</scope>
    <source>
        <strain evidence="4 5">18JY21-1</strain>
    </source>
</reference>
<feature type="binding site" evidence="3">
    <location>
        <position position="147"/>
    </location>
    <ligand>
        <name>a divalent metal cation</name>
        <dbReference type="ChEBI" id="CHEBI:60240"/>
    </ligand>
</feature>
<accession>A0A4R4EHS7</accession>
<sequence length="176" mass="20382">MRKMSTQVKHRAVQLYDYHVWANNKYFDHLRTLPQEVCDTEITSVFSTVNQVLVHIAKADMVLLRRMRGDSHDVITAQIGEFIHRLEGQNLAAIEAEYGRTNAMYEDFLTNHSDLDQIITYEHPRLGRIDVPLVEVMQQVCNHGTYHRGNLSAMLHQLGHQGAPTDYLLYLYAMNQ</sequence>
<evidence type="ECO:0000313" key="5">
    <source>
        <dbReference type="Proteomes" id="UP000295418"/>
    </source>
</evidence>
<keyword evidence="5" id="KW-1185">Reference proteome</keyword>
<dbReference type="PANTHER" id="PTHR37302">
    <property type="entry name" value="SLR1116 PROTEIN"/>
    <property type="match status" value="1"/>
</dbReference>
<protein>
    <submittedName>
        <fullName evidence="4">Damage-inducible protein DinB</fullName>
    </submittedName>
</protein>
<gene>
    <name evidence="4" type="ORF">E0485_10225</name>
</gene>
<evidence type="ECO:0000256" key="2">
    <source>
        <dbReference type="ARBA" id="ARBA00022723"/>
    </source>
</evidence>
<dbReference type="Pfam" id="PF05163">
    <property type="entry name" value="DinB"/>
    <property type="match status" value="1"/>
</dbReference>
<proteinExistence type="inferred from homology"/>
<name>A0A4R4EHS7_9BACL</name>
<dbReference type="Proteomes" id="UP000295418">
    <property type="component" value="Unassembled WGS sequence"/>
</dbReference>
<dbReference type="Gene3D" id="1.20.120.450">
    <property type="entry name" value="dinb family like domain"/>
    <property type="match status" value="1"/>
</dbReference>
<dbReference type="InterPro" id="IPR007837">
    <property type="entry name" value="DinB"/>
</dbReference>
<evidence type="ECO:0000256" key="1">
    <source>
        <dbReference type="ARBA" id="ARBA00008635"/>
    </source>
</evidence>
<dbReference type="PANTHER" id="PTHR37302:SF1">
    <property type="entry name" value="PROTEIN DINB"/>
    <property type="match status" value="1"/>
</dbReference>
<evidence type="ECO:0000313" key="4">
    <source>
        <dbReference type="EMBL" id="TCZ77841.1"/>
    </source>
</evidence>
<dbReference type="EMBL" id="SKFG01000008">
    <property type="protein sequence ID" value="TCZ77841.1"/>
    <property type="molecule type" value="Genomic_DNA"/>
</dbReference>
<dbReference type="InterPro" id="IPR034660">
    <property type="entry name" value="DinB/YfiT-like"/>
</dbReference>
<comment type="caution">
    <text evidence="4">The sequence shown here is derived from an EMBL/GenBank/DDBJ whole genome shotgun (WGS) entry which is preliminary data.</text>
</comment>
<feature type="binding site" evidence="3">
    <location>
        <position position="143"/>
    </location>
    <ligand>
        <name>a divalent metal cation</name>
        <dbReference type="ChEBI" id="CHEBI:60240"/>
    </ligand>
</feature>
<comment type="similarity">
    <text evidence="1">Belongs to the DinB family.</text>
</comment>